<dbReference type="Proteomes" id="UP000321933">
    <property type="component" value="Unassembled WGS sequence"/>
</dbReference>
<dbReference type="OrthoDB" id="9814708at2"/>
<protein>
    <submittedName>
        <fullName evidence="9">Cytochrome c5 family protein</fullName>
    </submittedName>
</protein>
<evidence type="ECO:0000256" key="7">
    <source>
        <dbReference type="SAM" id="SignalP"/>
    </source>
</evidence>
<evidence type="ECO:0000256" key="3">
    <source>
        <dbReference type="ARBA" id="ARBA00022723"/>
    </source>
</evidence>
<dbReference type="Pfam" id="PF13442">
    <property type="entry name" value="Cytochrome_CBB3"/>
    <property type="match status" value="1"/>
</dbReference>
<evidence type="ECO:0000313" key="10">
    <source>
        <dbReference type="Proteomes" id="UP000321933"/>
    </source>
</evidence>
<evidence type="ECO:0000259" key="8">
    <source>
        <dbReference type="PROSITE" id="PS51007"/>
    </source>
</evidence>
<evidence type="ECO:0000256" key="5">
    <source>
        <dbReference type="ARBA" id="ARBA00023004"/>
    </source>
</evidence>
<evidence type="ECO:0000256" key="6">
    <source>
        <dbReference type="PROSITE-ProRule" id="PRU00433"/>
    </source>
</evidence>
<dbReference type="RefSeq" id="WP_148065151.1">
    <property type="nucleotide sequence ID" value="NZ_VRYZ01000006.1"/>
</dbReference>
<keyword evidence="4" id="KW-0249">Electron transport</keyword>
<dbReference type="PROSITE" id="PS51007">
    <property type="entry name" value="CYTC"/>
    <property type="match status" value="1"/>
</dbReference>
<proteinExistence type="predicted"/>
<accession>A0A5C8ZQ61</accession>
<organism evidence="9 10">
    <name type="scientific">Parahaliea aestuarii</name>
    <dbReference type="NCBI Taxonomy" id="1852021"/>
    <lineage>
        <taxon>Bacteria</taxon>
        <taxon>Pseudomonadati</taxon>
        <taxon>Pseudomonadota</taxon>
        <taxon>Gammaproteobacteria</taxon>
        <taxon>Cellvibrionales</taxon>
        <taxon>Halieaceae</taxon>
        <taxon>Parahaliea</taxon>
    </lineage>
</organism>
<keyword evidence="10" id="KW-1185">Reference proteome</keyword>
<dbReference type="GO" id="GO:0009055">
    <property type="term" value="F:electron transfer activity"/>
    <property type="evidence" value="ECO:0007669"/>
    <property type="project" value="InterPro"/>
</dbReference>
<gene>
    <name evidence="9" type="ORF">FVW59_14935</name>
</gene>
<dbReference type="AlphaFoldDB" id="A0A5C8ZQ61"/>
<evidence type="ECO:0000313" key="9">
    <source>
        <dbReference type="EMBL" id="TXS90626.1"/>
    </source>
</evidence>
<evidence type="ECO:0000256" key="1">
    <source>
        <dbReference type="ARBA" id="ARBA00022448"/>
    </source>
</evidence>
<dbReference type="GO" id="GO:0020037">
    <property type="term" value="F:heme binding"/>
    <property type="evidence" value="ECO:0007669"/>
    <property type="project" value="InterPro"/>
</dbReference>
<feature type="signal peptide" evidence="7">
    <location>
        <begin position="1"/>
        <end position="20"/>
    </location>
</feature>
<keyword evidence="1" id="KW-0813">Transport</keyword>
<dbReference type="PANTHER" id="PTHR40942:SF4">
    <property type="entry name" value="CYTOCHROME C5"/>
    <property type="match status" value="1"/>
</dbReference>
<reference evidence="9 10" key="1">
    <citation type="submission" date="2019-08" db="EMBL/GenBank/DDBJ databases">
        <title>Parahaliea maris sp. nov., isolated from the surface seawater.</title>
        <authorList>
            <person name="Liu Y."/>
        </authorList>
    </citation>
    <scope>NUCLEOTIDE SEQUENCE [LARGE SCALE GENOMIC DNA]</scope>
    <source>
        <strain evidence="9 10">S2-26</strain>
    </source>
</reference>
<evidence type="ECO:0000256" key="4">
    <source>
        <dbReference type="ARBA" id="ARBA00022982"/>
    </source>
</evidence>
<dbReference type="GO" id="GO:0005506">
    <property type="term" value="F:iron ion binding"/>
    <property type="evidence" value="ECO:0007669"/>
    <property type="project" value="InterPro"/>
</dbReference>
<keyword evidence="5 6" id="KW-0408">Iron</keyword>
<name>A0A5C8ZQ61_9GAMM</name>
<feature type="domain" description="Cytochrome c" evidence="8">
    <location>
        <begin position="58"/>
        <end position="140"/>
    </location>
</feature>
<dbReference type="SUPFAM" id="SSF46626">
    <property type="entry name" value="Cytochrome c"/>
    <property type="match status" value="1"/>
</dbReference>
<dbReference type="InterPro" id="IPR009056">
    <property type="entry name" value="Cyt_c-like_dom"/>
</dbReference>
<feature type="chain" id="PRO_5022995778" evidence="7">
    <location>
        <begin position="21"/>
        <end position="141"/>
    </location>
</feature>
<dbReference type="PRINTS" id="PR00607">
    <property type="entry name" value="CYTCHROMECIE"/>
</dbReference>
<dbReference type="PANTHER" id="PTHR40942">
    <property type="match status" value="1"/>
</dbReference>
<keyword evidence="7" id="KW-0732">Signal</keyword>
<comment type="caution">
    <text evidence="9">The sequence shown here is derived from an EMBL/GenBank/DDBJ whole genome shotgun (WGS) entry which is preliminary data.</text>
</comment>
<dbReference type="Gene3D" id="1.10.760.10">
    <property type="entry name" value="Cytochrome c-like domain"/>
    <property type="match status" value="1"/>
</dbReference>
<evidence type="ECO:0000256" key="2">
    <source>
        <dbReference type="ARBA" id="ARBA00022617"/>
    </source>
</evidence>
<keyword evidence="2 6" id="KW-0349">Heme</keyword>
<dbReference type="InterPro" id="IPR036909">
    <property type="entry name" value="Cyt_c-like_dom_sf"/>
</dbReference>
<dbReference type="InterPro" id="IPR002323">
    <property type="entry name" value="Cyt_CIE"/>
</dbReference>
<keyword evidence="3 6" id="KW-0479">Metal-binding</keyword>
<dbReference type="EMBL" id="VRYZ01000006">
    <property type="protein sequence ID" value="TXS90626.1"/>
    <property type="molecule type" value="Genomic_DNA"/>
</dbReference>
<sequence length="141" mass="14195">MLRTLTIIAALFAVAAAASAVELTESQRTAIEERIAPMGEVCLQGDSSCGGPAVAASSGPRSGKEVFDAACMACHSTGAGGAPILGDVDAWAPRIAKGMDTLHKHGLEGIPGTGMMAKGGCVNCSDEEVIAAVDYMVEGSQ</sequence>